<keyword evidence="2" id="KW-0472">Membrane</keyword>
<accession>A0A8H3AWY0</accession>
<protein>
    <recommendedName>
        <fullName evidence="5">Transmembrane protein</fullName>
    </recommendedName>
</protein>
<feature type="region of interest" description="Disordered" evidence="1">
    <location>
        <begin position="274"/>
        <end position="295"/>
    </location>
</feature>
<feature type="transmembrane region" description="Helical" evidence="2">
    <location>
        <begin position="242"/>
        <end position="265"/>
    </location>
</feature>
<evidence type="ECO:0008006" key="5">
    <source>
        <dbReference type="Google" id="ProtNLM"/>
    </source>
</evidence>
<proteinExistence type="predicted"/>
<dbReference type="AlphaFoldDB" id="A0A8H3AWY0"/>
<feature type="compositionally biased region" description="Basic and acidic residues" evidence="1">
    <location>
        <begin position="274"/>
        <end position="286"/>
    </location>
</feature>
<name>A0A8H3AWY0_9AGAM</name>
<sequence length="307" mass="33281">MSTTSLPPWDRTPFTFGWNGNETGPYTLPQCSNTTWNYWEKGNNRDPNPPPSPPYQLVIYAGGYVPYMVLLNNTVATGNTTWIANLPVGPRYGISMKDSKNYTAGASRNLISTLNQTYSGHVEVTGSGQCQQAFINVKNGTAPYRMEVVPMNTQQKTLHYASSPFGVTLDMGAGVEYFLAVYDSAGNSAVMGSYNILASPDNSCLGEAATVTAGQYSTLYPGGTSSATAASASSNGLATSTVIGIAVTVPVAAIILTALLLWFCYKQNRRQRELEEKPEIDTRELQHSGPNPLSNSIYVERQQHDLY</sequence>
<organism evidence="3 4">
    <name type="scientific">Rhizoctonia solani</name>
    <dbReference type="NCBI Taxonomy" id="456999"/>
    <lineage>
        <taxon>Eukaryota</taxon>
        <taxon>Fungi</taxon>
        <taxon>Dikarya</taxon>
        <taxon>Basidiomycota</taxon>
        <taxon>Agaricomycotina</taxon>
        <taxon>Agaricomycetes</taxon>
        <taxon>Cantharellales</taxon>
        <taxon>Ceratobasidiaceae</taxon>
        <taxon>Rhizoctonia</taxon>
    </lineage>
</organism>
<dbReference type="Proteomes" id="UP000663850">
    <property type="component" value="Unassembled WGS sequence"/>
</dbReference>
<evidence type="ECO:0000256" key="1">
    <source>
        <dbReference type="SAM" id="MobiDB-lite"/>
    </source>
</evidence>
<gene>
    <name evidence="3" type="ORF">RDB_LOCUS31161</name>
</gene>
<evidence type="ECO:0000313" key="3">
    <source>
        <dbReference type="EMBL" id="CAE6442272.1"/>
    </source>
</evidence>
<keyword evidence="2" id="KW-1133">Transmembrane helix</keyword>
<evidence type="ECO:0000256" key="2">
    <source>
        <dbReference type="SAM" id="Phobius"/>
    </source>
</evidence>
<keyword evidence="2" id="KW-0812">Transmembrane</keyword>
<comment type="caution">
    <text evidence="3">The sequence shown here is derived from an EMBL/GenBank/DDBJ whole genome shotgun (WGS) entry which is preliminary data.</text>
</comment>
<evidence type="ECO:0000313" key="4">
    <source>
        <dbReference type="Proteomes" id="UP000663850"/>
    </source>
</evidence>
<reference evidence="3" key="1">
    <citation type="submission" date="2021-01" db="EMBL/GenBank/DDBJ databases">
        <authorList>
            <person name="Kaushik A."/>
        </authorList>
    </citation>
    <scope>NUCLEOTIDE SEQUENCE</scope>
    <source>
        <strain evidence="3">Type strain: AG8-Rh-89/</strain>
    </source>
</reference>
<dbReference type="EMBL" id="CAJMWZ010001791">
    <property type="protein sequence ID" value="CAE6442272.1"/>
    <property type="molecule type" value="Genomic_DNA"/>
</dbReference>